<sequence length="412" mass="44799">MSSASVGGAFSRMGVPSSSVGMSSSSMGLSSSRVAMPPSRVAVSSSSGGVAPSSVGGLSSSSVEVPSSRVEVSASRVAMVASSDKDASSGEVGLKSRERIANRKFISEEHAGAASGTSRRPKRPRPEKKRPRPENKKPRPEKKRSTQSQARTMLADSKQELQKWNAVLVKRKQSKRKVGGVKINKPHLYPAVICDIQGRNHVKVLFDDGHASRVVKRSNVRLMPNEEHPEGIAPHLRVNEVIEALDRNSGEWLRAKLERAVQALGQGSSDGLRLWVVYLEDGNGDWLRLHEVRPDSLDWQFEGHPFIGQRVARTFNGEVVYGTITKWLPADEANEEPAIYHMRHDDSDSEDLSQEEVIEARSLFSALQSQESQQNGEGAPPCSEEGGAPSGARALTTCSMKTDEMVAKSQQS</sequence>
<evidence type="ECO:0000313" key="3">
    <source>
        <dbReference type="Proteomes" id="UP001515480"/>
    </source>
</evidence>
<proteinExistence type="predicted"/>
<keyword evidence="3" id="KW-1185">Reference proteome</keyword>
<protein>
    <recommendedName>
        <fullName evidence="4">Tudor domain-containing protein</fullName>
    </recommendedName>
</protein>
<comment type="caution">
    <text evidence="2">The sequence shown here is derived from an EMBL/GenBank/DDBJ whole genome shotgun (WGS) entry which is preliminary data.</text>
</comment>
<feature type="region of interest" description="Disordered" evidence="1">
    <location>
        <begin position="366"/>
        <end position="412"/>
    </location>
</feature>
<gene>
    <name evidence="2" type="ORF">AB1Y20_010990</name>
</gene>
<feature type="compositionally biased region" description="Basic residues" evidence="1">
    <location>
        <begin position="119"/>
        <end position="131"/>
    </location>
</feature>
<dbReference type="Gene3D" id="2.30.30.140">
    <property type="match status" value="1"/>
</dbReference>
<feature type="compositionally biased region" description="Polar residues" evidence="1">
    <location>
        <begin position="366"/>
        <end position="376"/>
    </location>
</feature>
<feature type="compositionally biased region" description="Basic and acidic residues" evidence="1">
    <location>
        <begin position="83"/>
        <end position="111"/>
    </location>
</feature>
<feature type="compositionally biased region" description="Low complexity" evidence="1">
    <location>
        <begin position="11"/>
        <end position="82"/>
    </location>
</feature>
<reference evidence="2 3" key="1">
    <citation type="journal article" date="2024" name="Science">
        <title>Giant polyketide synthase enzymes in the biosynthesis of giant marine polyether toxins.</title>
        <authorList>
            <person name="Fallon T.R."/>
            <person name="Shende V.V."/>
            <person name="Wierzbicki I.H."/>
            <person name="Pendleton A.L."/>
            <person name="Watervoot N.F."/>
            <person name="Auber R.P."/>
            <person name="Gonzalez D.J."/>
            <person name="Wisecaver J.H."/>
            <person name="Moore B.S."/>
        </authorList>
    </citation>
    <scope>NUCLEOTIDE SEQUENCE [LARGE SCALE GENOMIC DNA]</scope>
    <source>
        <strain evidence="2 3">12B1</strain>
    </source>
</reference>
<accession>A0AB34INN5</accession>
<dbReference type="EMBL" id="JBGBPQ010000022">
    <property type="protein sequence ID" value="KAL1502918.1"/>
    <property type="molecule type" value="Genomic_DNA"/>
</dbReference>
<feature type="region of interest" description="Disordered" evidence="1">
    <location>
        <begin position="1"/>
        <end position="157"/>
    </location>
</feature>
<dbReference type="AlphaFoldDB" id="A0AB34INN5"/>
<dbReference type="Proteomes" id="UP001515480">
    <property type="component" value="Unassembled WGS sequence"/>
</dbReference>
<name>A0AB34INN5_PRYPA</name>
<evidence type="ECO:0000313" key="2">
    <source>
        <dbReference type="EMBL" id="KAL1502918.1"/>
    </source>
</evidence>
<evidence type="ECO:0000256" key="1">
    <source>
        <dbReference type="SAM" id="MobiDB-lite"/>
    </source>
</evidence>
<organism evidence="2 3">
    <name type="scientific">Prymnesium parvum</name>
    <name type="common">Toxic golden alga</name>
    <dbReference type="NCBI Taxonomy" id="97485"/>
    <lineage>
        <taxon>Eukaryota</taxon>
        <taxon>Haptista</taxon>
        <taxon>Haptophyta</taxon>
        <taxon>Prymnesiophyceae</taxon>
        <taxon>Prymnesiales</taxon>
        <taxon>Prymnesiaceae</taxon>
        <taxon>Prymnesium</taxon>
    </lineage>
</organism>
<evidence type="ECO:0008006" key="4">
    <source>
        <dbReference type="Google" id="ProtNLM"/>
    </source>
</evidence>